<name>A0AAF0PBB4_9EURY</name>
<dbReference type="InterPro" id="IPR031009">
    <property type="entry name" value="Tcm_partner"/>
</dbReference>
<sequence>MEDPVKPDDADEKWEQYYGHTRAKHQLLRYYLGPWMRKLGPNFPKIRVFDCFAGRGEYDANSDTSPIELTEIETSTDIPGSPQIILDRAVEHSAISENIECVFIEKTGKNARILRDNLPARRTLPDNISYKVVEGRFQDVTKEQVKKSGGWNLPAFFFIDPYGYSQIEYDLITDLSCRSGHEILINLMASEVIRWQDVDKHQDALKKPFGTDNWREELENYEPDHLEHREVGYYCERLQENGPNETLAYLVTEEDSTAMKYYLVFGTNKSDGLEIMREGMRSCGPGKFAYAPHREDIANDQSGLDQFYGNKVREKLLDLFSGETMPFDDLIKEYVVEEKRSAYRRKDIRSELKDMEDEDLIDVTRVTSKTERGLGGHDIISFPDE</sequence>
<accession>A0AAF0PBB4</accession>
<keyword evidence="2" id="KW-1185">Reference proteome</keyword>
<organism evidence="1 2">
    <name type="scientific">Natrinema thermotolerans</name>
    <dbReference type="NCBI Taxonomy" id="121872"/>
    <lineage>
        <taxon>Archaea</taxon>
        <taxon>Methanobacteriati</taxon>
        <taxon>Methanobacteriota</taxon>
        <taxon>Stenosarchaea group</taxon>
        <taxon>Halobacteria</taxon>
        <taxon>Halobacteriales</taxon>
        <taxon>Natrialbaceae</taxon>
        <taxon>Natrinema</taxon>
    </lineage>
</organism>
<dbReference type="NCBIfam" id="TIGR04474">
    <property type="entry name" value="tcm_partner"/>
    <property type="match status" value="1"/>
</dbReference>
<dbReference type="Proteomes" id="UP001224926">
    <property type="component" value="Chromosome"/>
</dbReference>
<dbReference type="GeneID" id="39860921"/>
<evidence type="ECO:0000313" key="2">
    <source>
        <dbReference type="Proteomes" id="UP001224926"/>
    </source>
</evidence>
<evidence type="ECO:0000313" key="1">
    <source>
        <dbReference type="EMBL" id="WMT08948.1"/>
    </source>
</evidence>
<dbReference type="EMBL" id="CP101873">
    <property type="protein sequence ID" value="WMT08948.1"/>
    <property type="molecule type" value="Genomic_DNA"/>
</dbReference>
<dbReference type="AlphaFoldDB" id="A0AAF0PBB4"/>
<proteinExistence type="predicted"/>
<reference evidence="1 2" key="1">
    <citation type="submission" date="2022-07" db="EMBL/GenBank/DDBJ databases">
        <title>Two temperate virus in Haloterrigena jeotgali A29.</title>
        <authorList>
            <person name="Deng X."/>
        </authorList>
    </citation>
    <scope>NUCLEOTIDE SEQUENCE [LARGE SCALE GENOMIC DNA]</scope>
    <source>
        <strain evidence="1 2">A29</strain>
    </source>
</reference>
<dbReference type="RefSeq" id="WP_084158231.1">
    <property type="nucleotide sequence ID" value="NZ_CP101873.1"/>
</dbReference>
<gene>
    <name evidence="1" type="primary">tcmP</name>
    <name evidence="1" type="ORF">NP511_04785</name>
</gene>
<protein>
    <submittedName>
        <fullName evidence="1">Three-Cys-motif partner protein TcmP</fullName>
    </submittedName>
</protein>